<dbReference type="SUPFAM" id="SSF48403">
    <property type="entry name" value="Ankyrin repeat"/>
    <property type="match status" value="1"/>
</dbReference>
<feature type="region of interest" description="Disordered" evidence="1">
    <location>
        <begin position="1"/>
        <end position="22"/>
    </location>
</feature>
<dbReference type="EMBL" id="JAYJJU010000008">
    <property type="protein sequence ID" value="MEB3032077.1"/>
    <property type="molecule type" value="Genomic_DNA"/>
</dbReference>
<comment type="caution">
    <text evidence="2">The sequence shown here is derived from an EMBL/GenBank/DDBJ whole genome shotgun (WGS) entry which is preliminary data.</text>
</comment>
<protein>
    <submittedName>
        <fullName evidence="2">Ankyrin repeat domain-containing protein</fullName>
    </submittedName>
</protein>
<reference evidence="2 3" key="1">
    <citation type="submission" date="2023-12" db="EMBL/GenBank/DDBJ databases">
        <title>Description of new species of Mycobacterium terrae complex isolated from sewage at the Sao Paulo Zoological Park Foundation in Brazil.</title>
        <authorList>
            <person name="Romagnoli C.L."/>
            <person name="Conceicao E.C."/>
            <person name="Machado E."/>
            <person name="Barreto L.B.P.F."/>
            <person name="Sharma A."/>
            <person name="Silva N.M."/>
            <person name="Marques L.E."/>
            <person name="Juliana M.A."/>
            <person name="Lourenco M.C.S."/>
            <person name="Digiampietri L.A."/>
            <person name="Suffys P.N."/>
            <person name="Viana-Niero C."/>
        </authorList>
    </citation>
    <scope>NUCLEOTIDE SEQUENCE [LARGE SCALE GENOMIC DNA]</scope>
    <source>
        <strain evidence="2 3">MYC340</strain>
    </source>
</reference>
<keyword evidence="3" id="KW-1185">Reference proteome</keyword>
<proteinExistence type="predicted"/>
<dbReference type="Proteomes" id="UP001298593">
    <property type="component" value="Unassembled WGS sequence"/>
</dbReference>
<organism evidence="2 3">
    <name type="scientific">[Mycobacterium] nativiensis</name>
    <dbReference type="NCBI Taxonomy" id="2855503"/>
    <lineage>
        <taxon>Bacteria</taxon>
        <taxon>Bacillati</taxon>
        <taxon>Actinomycetota</taxon>
        <taxon>Actinomycetes</taxon>
        <taxon>Mycobacteriales</taxon>
        <taxon>Mycobacteriaceae</taxon>
        <taxon>Mycolicibacter</taxon>
    </lineage>
</organism>
<evidence type="ECO:0000313" key="3">
    <source>
        <dbReference type="Proteomes" id="UP001298593"/>
    </source>
</evidence>
<accession>A0ABU5XWB5</accession>
<evidence type="ECO:0000313" key="2">
    <source>
        <dbReference type="EMBL" id="MEB3032077.1"/>
    </source>
</evidence>
<evidence type="ECO:0000256" key="1">
    <source>
        <dbReference type="SAM" id="MobiDB-lite"/>
    </source>
</evidence>
<gene>
    <name evidence="2" type="ORF">KV113_10975</name>
</gene>
<dbReference type="Gene3D" id="1.25.40.20">
    <property type="entry name" value="Ankyrin repeat-containing domain"/>
    <property type="match status" value="1"/>
</dbReference>
<sequence>MASALRAEATYNQPRPAKASEHVAPLRDDRDMMTYWQLRGEADVWPGIVGRSLLIDSQWQAGNYLADMAAKGNWPKVMQELNPDNHLLDVKQWRPGDRSCSTVLHQAATGGASSDVLSWLIGRGALRSQEDADGRTAYDMAALNGASPELLELLTPPPSPLEPERIETLNAHLAVTIDELIQPLFGSQDLRRLFRYPPVGVLHEVPGQELWLQVPNLMGGVRVILRRGYLELLFGYRRFGESGEVHVTTAAYLITHRGVLRVYDGYLTSAPPVSDPE</sequence>
<name>A0ABU5XWB5_9MYCO</name>
<dbReference type="InterPro" id="IPR036770">
    <property type="entry name" value="Ankyrin_rpt-contain_sf"/>
</dbReference>
<dbReference type="RefSeq" id="WP_224975234.1">
    <property type="nucleotide sequence ID" value="NZ_JAYJJU010000008.1"/>
</dbReference>